<dbReference type="Gene3D" id="3.40.50.300">
    <property type="entry name" value="P-loop containing nucleotide triphosphate hydrolases"/>
    <property type="match status" value="2"/>
</dbReference>
<keyword evidence="2" id="KW-0547">Nucleotide-binding</keyword>
<dbReference type="InterPro" id="IPR050611">
    <property type="entry name" value="ABCF"/>
</dbReference>
<dbReference type="CDD" id="cd03221">
    <property type="entry name" value="ABCF_EF-3"/>
    <property type="match status" value="1"/>
</dbReference>
<protein>
    <submittedName>
        <fullName evidence="6">ABC-F family ATP-binding cassette domain-containing protein</fullName>
    </submittedName>
</protein>
<dbReference type="PROSITE" id="PS00211">
    <property type="entry name" value="ABC_TRANSPORTER_1"/>
    <property type="match status" value="2"/>
</dbReference>
<evidence type="ECO:0000313" key="7">
    <source>
        <dbReference type="Proteomes" id="UP001409291"/>
    </source>
</evidence>
<accession>A0ABV0C154</accession>
<keyword evidence="1" id="KW-0677">Repeat</keyword>
<evidence type="ECO:0000256" key="4">
    <source>
        <dbReference type="SAM" id="Coils"/>
    </source>
</evidence>
<evidence type="ECO:0000256" key="1">
    <source>
        <dbReference type="ARBA" id="ARBA00022737"/>
    </source>
</evidence>
<dbReference type="EMBL" id="JBDJNQ010000010">
    <property type="protein sequence ID" value="MEN5379464.1"/>
    <property type="molecule type" value="Genomic_DNA"/>
</dbReference>
<dbReference type="SMART" id="SM00382">
    <property type="entry name" value="AAA"/>
    <property type="match status" value="2"/>
</dbReference>
<dbReference type="InterPro" id="IPR003593">
    <property type="entry name" value="AAA+_ATPase"/>
</dbReference>
<sequence length="528" mass="60141">MLILQNISYIHQNKDVLFQDISLSLQDNKKVALIGNNGVGKSTLLKIIAGELTAAHGQKSIDGTLYYVPQLFGQYNHLTVAQALKIDHKLSALHAILSGIVTEENLTVLDDDWNIEDRCQEALSYWKLTDLALDQKLDSLSGGQKTKVFLAGISIHQPKLILLDEPSNQLDAMSRKLLYQFIRSSSSTMIIVSHDRSLLNQLDSMYELTSSGLIYYAGNYDFYLEEKKMKQEALHHDIKHVEKEIRKTKIKARETIERQQKLDARGKNKQQKEGVSRIMMNTLRNNAEKSTAKIKDTHHEKSAGLSQELQSLRKGIPDIDKIKFGLTDSNLHAGKKLFTIKKLNGNFNGKPLWNTNLDFEISSTERIALKGENGSGKTTLIQILLNKIHDYQGEVYRAAHKSVYIDQDYSMINNDLTIYDQVQLFNDTSLQEHEIKIRLNRFLFGKDSWDKRCNTLSGGEKMRLCLCCLTIQNLAPDLIIMDEPTNNLDIQNIEILTTALKTYQGTILVVSHDEYFLQEINIERTIML</sequence>
<evidence type="ECO:0000256" key="2">
    <source>
        <dbReference type="ARBA" id="ARBA00022741"/>
    </source>
</evidence>
<dbReference type="PANTHER" id="PTHR19211:SF6">
    <property type="entry name" value="BLL7188 PROTEIN"/>
    <property type="match status" value="1"/>
</dbReference>
<feature type="domain" description="ABC transporter" evidence="5">
    <location>
        <begin position="2"/>
        <end position="236"/>
    </location>
</feature>
<evidence type="ECO:0000313" key="6">
    <source>
        <dbReference type="EMBL" id="MEN5379464.1"/>
    </source>
</evidence>
<reference evidence="6 7" key="1">
    <citation type="submission" date="2024-04" db="EMBL/GenBank/DDBJ databases">
        <title>WGS of bacteria from Torrens River.</title>
        <authorList>
            <person name="Wyrsch E.R."/>
            <person name="Drigo B."/>
        </authorList>
    </citation>
    <scope>NUCLEOTIDE SEQUENCE [LARGE SCALE GENOMIC DNA]</scope>
    <source>
        <strain evidence="6 7">TWI391</strain>
    </source>
</reference>
<dbReference type="PANTHER" id="PTHR19211">
    <property type="entry name" value="ATP-BINDING TRANSPORT PROTEIN-RELATED"/>
    <property type="match status" value="1"/>
</dbReference>
<organism evidence="6 7">
    <name type="scientific">Sphingobacterium kitahiroshimense</name>
    <dbReference type="NCBI Taxonomy" id="470446"/>
    <lineage>
        <taxon>Bacteria</taxon>
        <taxon>Pseudomonadati</taxon>
        <taxon>Bacteroidota</taxon>
        <taxon>Sphingobacteriia</taxon>
        <taxon>Sphingobacteriales</taxon>
        <taxon>Sphingobacteriaceae</taxon>
        <taxon>Sphingobacterium</taxon>
    </lineage>
</organism>
<proteinExistence type="predicted"/>
<dbReference type="SUPFAM" id="SSF52540">
    <property type="entry name" value="P-loop containing nucleoside triphosphate hydrolases"/>
    <property type="match status" value="2"/>
</dbReference>
<dbReference type="GO" id="GO:0005524">
    <property type="term" value="F:ATP binding"/>
    <property type="evidence" value="ECO:0007669"/>
    <property type="project" value="UniProtKB-KW"/>
</dbReference>
<comment type="caution">
    <text evidence="6">The sequence shown here is derived from an EMBL/GenBank/DDBJ whole genome shotgun (WGS) entry which is preliminary data.</text>
</comment>
<keyword evidence="4" id="KW-0175">Coiled coil</keyword>
<dbReference type="Proteomes" id="UP001409291">
    <property type="component" value="Unassembled WGS sequence"/>
</dbReference>
<dbReference type="InterPro" id="IPR003439">
    <property type="entry name" value="ABC_transporter-like_ATP-bd"/>
</dbReference>
<gene>
    <name evidence="6" type="ORF">ABE541_19515</name>
</gene>
<dbReference type="RefSeq" id="WP_346582231.1">
    <property type="nucleotide sequence ID" value="NZ_JBDJNQ010000010.1"/>
</dbReference>
<keyword evidence="3 6" id="KW-0067">ATP-binding</keyword>
<dbReference type="PROSITE" id="PS50893">
    <property type="entry name" value="ABC_TRANSPORTER_2"/>
    <property type="match status" value="1"/>
</dbReference>
<dbReference type="InterPro" id="IPR027417">
    <property type="entry name" value="P-loop_NTPase"/>
</dbReference>
<evidence type="ECO:0000256" key="3">
    <source>
        <dbReference type="ARBA" id="ARBA00022840"/>
    </source>
</evidence>
<dbReference type="Pfam" id="PF00005">
    <property type="entry name" value="ABC_tran"/>
    <property type="match status" value="2"/>
</dbReference>
<evidence type="ECO:0000259" key="5">
    <source>
        <dbReference type="PROSITE" id="PS50893"/>
    </source>
</evidence>
<name>A0ABV0C154_9SPHI</name>
<keyword evidence="7" id="KW-1185">Reference proteome</keyword>
<dbReference type="InterPro" id="IPR017871">
    <property type="entry name" value="ABC_transporter-like_CS"/>
</dbReference>
<feature type="coiled-coil region" evidence="4">
    <location>
        <begin position="224"/>
        <end position="258"/>
    </location>
</feature>